<accession>A0A395J4I4</accession>
<dbReference type="AlphaFoldDB" id="A0A395J4I4"/>
<keyword evidence="5 6" id="KW-0472">Membrane</keyword>
<feature type="transmembrane region" description="Helical" evidence="6">
    <location>
        <begin position="165"/>
        <end position="184"/>
    </location>
</feature>
<evidence type="ECO:0000256" key="6">
    <source>
        <dbReference type="SAM" id="Phobius"/>
    </source>
</evidence>
<gene>
    <name evidence="7" type="ORF">DID88_008146</name>
</gene>
<evidence type="ECO:0000256" key="3">
    <source>
        <dbReference type="ARBA" id="ARBA00022692"/>
    </source>
</evidence>
<comment type="similarity">
    <text evidence="2">Belongs to the IFI6/IFI27 family.</text>
</comment>
<dbReference type="InterPro" id="IPR038213">
    <property type="entry name" value="IFI6/IFI27-like_sf"/>
</dbReference>
<name>A0A395J4I4_9HELO</name>
<keyword evidence="8" id="KW-1185">Reference proteome</keyword>
<sequence>MAVPPQRAICTIRFSPAVYMIRFPLPIYKNFFQRSYIKNQDELRLRWAASIQNLFYTDLEPKDRNYLRNFDIILNVDGSAENYTRNQPVSPVSQTPYPARYQLPEALLDRLSTVEERIARAELFALGSICMKLYRATNCFMNLEKVQMMIGQFRSVLLREIFRKIFWYSPVTPTILICFNPAFLEEMLNSSQDRYKALPIASAAAIPILGAVGFSAIGPIAGSTAAAWQSGIGLVEAGSFFAWCQSAAMGGAAGVGIIGTGVGGAGLLTGATMLQVLDGVDFDLEVLRERFLAAWERLWGRGDEGDE</sequence>
<protein>
    <submittedName>
        <fullName evidence="7">Uncharacterized protein</fullName>
    </submittedName>
</protein>
<keyword evidence="4 6" id="KW-1133">Transmembrane helix</keyword>
<evidence type="ECO:0000256" key="2">
    <source>
        <dbReference type="ARBA" id="ARBA00007262"/>
    </source>
</evidence>
<evidence type="ECO:0000313" key="8">
    <source>
        <dbReference type="Proteomes" id="UP000249056"/>
    </source>
</evidence>
<dbReference type="InterPro" id="IPR009311">
    <property type="entry name" value="IFI6/IFI27-like"/>
</dbReference>
<dbReference type="EMBL" id="QKRW01000003">
    <property type="protein sequence ID" value="RAL67390.1"/>
    <property type="molecule type" value="Genomic_DNA"/>
</dbReference>
<comment type="subcellular location">
    <subcellularLocation>
        <location evidence="1">Membrane</location>
        <topology evidence="1">Multi-pass membrane protein</topology>
    </subcellularLocation>
</comment>
<feature type="transmembrane region" description="Helical" evidence="6">
    <location>
        <begin position="204"/>
        <end position="228"/>
    </location>
</feature>
<dbReference type="PANTHER" id="PTHR16932:SF18">
    <property type="entry name" value="INTERFERON, ALPHA-INDUCIBLE PROTEIN 27-LIKE 2"/>
    <property type="match status" value="1"/>
</dbReference>
<proteinExistence type="inferred from homology"/>
<dbReference type="Proteomes" id="UP000249056">
    <property type="component" value="Unassembled WGS sequence"/>
</dbReference>
<comment type="caution">
    <text evidence="7">The sequence shown here is derived from an EMBL/GenBank/DDBJ whole genome shotgun (WGS) entry which is preliminary data.</text>
</comment>
<dbReference type="PANTHER" id="PTHR16932">
    <property type="entry name" value="INTERFERON ALPHA-INDUCIBLE PROTEIN 27"/>
    <property type="match status" value="1"/>
</dbReference>
<keyword evidence="3 6" id="KW-0812">Transmembrane</keyword>
<dbReference type="OrthoDB" id="1668230at2759"/>
<organism evidence="7 8">
    <name type="scientific">Monilinia fructigena</name>
    <dbReference type="NCBI Taxonomy" id="38457"/>
    <lineage>
        <taxon>Eukaryota</taxon>
        <taxon>Fungi</taxon>
        <taxon>Dikarya</taxon>
        <taxon>Ascomycota</taxon>
        <taxon>Pezizomycotina</taxon>
        <taxon>Leotiomycetes</taxon>
        <taxon>Helotiales</taxon>
        <taxon>Sclerotiniaceae</taxon>
        <taxon>Monilinia</taxon>
    </lineage>
</organism>
<reference evidence="7 8" key="1">
    <citation type="submission" date="2018-06" db="EMBL/GenBank/DDBJ databases">
        <title>Genome Sequence of the Brown Rot Fungal Pathogen Monilinia fructigena.</title>
        <authorList>
            <person name="Landi L."/>
            <person name="De Miccolis Angelini R.M."/>
            <person name="Pollastro S."/>
            <person name="Abate D."/>
            <person name="Faretra F."/>
            <person name="Romanazzi G."/>
        </authorList>
    </citation>
    <scope>NUCLEOTIDE SEQUENCE [LARGE SCALE GENOMIC DNA]</scope>
    <source>
        <strain evidence="7 8">Mfrg269</strain>
    </source>
</reference>
<evidence type="ECO:0000313" key="7">
    <source>
        <dbReference type="EMBL" id="RAL67390.1"/>
    </source>
</evidence>
<evidence type="ECO:0000256" key="5">
    <source>
        <dbReference type="ARBA" id="ARBA00023136"/>
    </source>
</evidence>
<dbReference type="GO" id="GO:0016020">
    <property type="term" value="C:membrane"/>
    <property type="evidence" value="ECO:0007669"/>
    <property type="project" value="UniProtKB-SubCell"/>
</dbReference>
<evidence type="ECO:0000256" key="4">
    <source>
        <dbReference type="ARBA" id="ARBA00022989"/>
    </source>
</evidence>
<evidence type="ECO:0000256" key="1">
    <source>
        <dbReference type="ARBA" id="ARBA00004141"/>
    </source>
</evidence>
<feature type="transmembrane region" description="Helical" evidence="6">
    <location>
        <begin position="240"/>
        <end position="268"/>
    </location>
</feature>
<dbReference type="Gene3D" id="6.10.110.10">
    <property type="match status" value="1"/>
</dbReference>